<evidence type="ECO:0000313" key="4">
    <source>
        <dbReference type="Proteomes" id="UP000001292"/>
    </source>
</evidence>
<sequence>MDGRSRSSMDTDMEIQKLPVKRHLPVTKGHGLAKNKYQRNRDEMSIQQFSDSSSQSEGDGDLSLNADDDEYQQPEWTDRKRPPLIYLELGNKVIIVRDEPQPNIKLDDDVELKRKMQKFLGLIPSRRKLFNPSEVRDDDKMMTEDIENINRVVNSFPSSAQSFTPSAEHPIRPKTMMTSTWSKLNLSNIDEPTPEERQAKSQYDIELWSIVFSFDQCTPDSHKEPIDLIDLPNKEQLAANCRRHKSSVPCLERHPHFYGFVRSLSPSISLNMCHPLALTYRQTKFEICKVALAKVLFNIFNHAIFHCGLQVPIVWKHAMNTRCSCQLNVDAFGKRKAKILLLRNIKTTAELLHCLLHEMCHVAAFVFNRELGHGANCCRWAYQAKMALPESPTIEDNCICTFKYTCTMCTRCSYGVADLSTQNLRCYYCQFEVSVKTVWKSTTHDWTRSDPTMTPFKCFIRDKYIQLGGQGANTHSSKMALLNEEFRRLNSTT</sequence>
<keyword evidence="4" id="KW-1185">Reference proteome</keyword>
<evidence type="ECO:0000313" key="3">
    <source>
        <dbReference type="EMBL" id="EDW51906.1"/>
    </source>
</evidence>
<dbReference type="PANTHER" id="PTHR23099:SF0">
    <property type="entry name" value="GERM CELL NUCLEAR ACIDIC PROTEIN"/>
    <property type="match status" value="1"/>
</dbReference>
<dbReference type="OrthoDB" id="20772at2759"/>
<dbReference type="EMBL" id="CH480818">
    <property type="protein sequence ID" value="EDW51906.1"/>
    <property type="molecule type" value="Genomic_DNA"/>
</dbReference>
<dbReference type="Proteomes" id="UP000001292">
    <property type="component" value="Unassembled WGS sequence"/>
</dbReference>
<accession>B4HXX6</accession>
<reference evidence="3 4" key="1">
    <citation type="journal article" date="2007" name="Nature">
        <title>Evolution of genes and genomes on the Drosophila phylogeny.</title>
        <authorList>
            <consortium name="Drosophila 12 Genomes Consortium"/>
            <person name="Clark A.G."/>
            <person name="Eisen M.B."/>
            <person name="Smith D.R."/>
            <person name="Bergman C.M."/>
            <person name="Oliver B."/>
            <person name="Markow T.A."/>
            <person name="Kaufman T.C."/>
            <person name="Kellis M."/>
            <person name="Gelbart W."/>
            <person name="Iyer V.N."/>
            <person name="Pollard D.A."/>
            <person name="Sackton T.B."/>
            <person name="Larracuente A.M."/>
            <person name="Singh N.D."/>
            <person name="Abad J.P."/>
            <person name="Abt D.N."/>
            <person name="Adryan B."/>
            <person name="Aguade M."/>
            <person name="Akashi H."/>
            <person name="Anderson W.W."/>
            <person name="Aquadro C.F."/>
            <person name="Ardell D.H."/>
            <person name="Arguello R."/>
            <person name="Artieri C.G."/>
            <person name="Barbash D.A."/>
            <person name="Barker D."/>
            <person name="Barsanti P."/>
            <person name="Batterham P."/>
            <person name="Batzoglou S."/>
            <person name="Begun D."/>
            <person name="Bhutkar A."/>
            <person name="Blanco E."/>
            <person name="Bosak S.A."/>
            <person name="Bradley R.K."/>
            <person name="Brand A.D."/>
            <person name="Brent M.R."/>
            <person name="Brooks A.N."/>
            <person name="Brown R.H."/>
            <person name="Butlin R.K."/>
            <person name="Caggese C."/>
            <person name="Calvi B.R."/>
            <person name="Bernardo de Carvalho A."/>
            <person name="Caspi A."/>
            <person name="Castrezana S."/>
            <person name="Celniker S.E."/>
            <person name="Chang J.L."/>
            <person name="Chapple C."/>
            <person name="Chatterji S."/>
            <person name="Chinwalla A."/>
            <person name="Civetta A."/>
            <person name="Clifton S.W."/>
            <person name="Comeron J.M."/>
            <person name="Costello J.C."/>
            <person name="Coyne J.A."/>
            <person name="Daub J."/>
            <person name="David R.G."/>
            <person name="Delcher A.L."/>
            <person name="Delehaunty K."/>
            <person name="Do C.B."/>
            <person name="Ebling H."/>
            <person name="Edwards K."/>
            <person name="Eickbush T."/>
            <person name="Evans J.D."/>
            <person name="Filipski A."/>
            <person name="Findeiss S."/>
            <person name="Freyhult E."/>
            <person name="Fulton L."/>
            <person name="Fulton R."/>
            <person name="Garcia A.C."/>
            <person name="Gardiner A."/>
            <person name="Garfield D.A."/>
            <person name="Garvin B.E."/>
            <person name="Gibson G."/>
            <person name="Gilbert D."/>
            <person name="Gnerre S."/>
            <person name="Godfrey J."/>
            <person name="Good R."/>
            <person name="Gotea V."/>
            <person name="Gravely B."/>
            <person name="Greenberg A.J."/>
            <person name="Griffiths-Jones S."/>
            <person name="Gross S."/>
            <person name="Guigo R."/>
            <person name="Gustafson E.A."/>
            <person name="Haerty W."/>
            <person name="Hahn M.W."/>
            <person name="Halligan D.L."/>
            <person name="Halpern A.L."/>
            <person name="Halter G.M."/>
            <person name="Han M.V."/>
            <person name="Heger A."/>
            <person name="Hillier L."/>
            <person name="Hinrichs A.S."/>
            <person name="Holmes I."/>
            <person name="Hoskins R.A."/>
            <person name="Hubisz M.J."/>
            <person name="Hultmark D."/>
            <person name="Huntley M.A."/>
            <person name="Jaffe D.B."/>
            <person name="Jagadeeshan S."/>
            <person name="Jeck W.R."/>
            <person name="Johnson J."/>
            <person name="Jones C.D."/>
            <person name="Jordan W.C."/>
            <person name="Karpen G.H."/>
            <person name="Kataoka E."/>
            <person name="Keightley P.D."/>
            <person name="Kheradpour P."/>
            <person name="Kirkness E.F."/>
            <person name="Koerich L.B."/>
            <person name="Kristiansen K."/>
            <person name="Kudrna D."/>
            <person name="Kulathinal R.J."/>
            <person name="Kumar S."/>
            <person name="Kwok R."/>
            <person name="Lander E."/>
            <person name="Langley C.H."/>
            <person name="Lapoint R."/>
            <person name="Lazzaro B.P."/>
            <person name="Lee S.J."/>
            <person name="Levesque L."/>
            <person name="Li R."/>
            <person name="Lin C.F."/>
            <person name="Lin M.F."/>
            <person name="Lindblad-Toh K."/>
            <person name="Llopart A."/>
            <person name="Long M."/>
            <person name="Low L."/>
            <person name="Lozovsky E."/>
            <person name="Lu J."/>
            <person name="Luo M."/>
            <person name="Machado C.A."/>
            <person name="Makalowski W."/>
            <person name="Marzo M."/>
            <person name="Matsuda M."/>
            <person name="Matzkin L."/>
            <person name="McAllister B."/>
            <person name="McBride C.S."/>
            <person name="McKernan B."/>
            <person name="McKernan K."/>
            <person name="Mendez-Lago M."/>
            <person name="Minx P."/>
            <person name="Mollenhauer M.U."/>
            <person name="Montooth K."/>
            <person name="Mount S.M."/>
            <person name="Mu X."/>
            <person name="Myers E."/>
            <person name="Negre B."/>
            <person name="Newfeld S."/>
            <person name="Nielsen R."/>
            <person name="Noor M.A."/>
            <person name="O'Grady P."/>
            <person name="Pachter L."/>
            <person name="Papaceit M."/>
            <person name="Parisi M.J."/>
            <person name="Parisi M."/>
            <person name="Parts L."/>
            <person name="Pedersen J.S."/>
            <person name="Pesole G."/>
            <person name="Phillippy A.M."/>
            <person name="Ponting C.P."/>
            <person name="Pop M."/>
            <person name="Porcelli D."/>
            <person name="Powell J.R."/>
            <person name="Prohaska S."/>
            <person name="Pruitt K."/>
            <person name="Puig M."/>
            <person name="Quesneville H."/>
            <person name="Ram K.R."/>
            <person name="Rand D."/>
            <person name="Rasmussen M.D."/>
            <person name="Reed L.K."/>
            <person name="Reenan R."/>
            <person name="Reily A."/>
            <person name="Remington K.A."/>
            <person name="Rieger T.T."/>
            <person name="Ritchie M.G."/>
            <person name="Robin C."/>
            <person name="Rogers Y.H."/>
            <person name="Rohde C."/>
            <person name="Rozas J."/>
            <person name="Rubenfield M.J."/>
            <person name="Ruiz A."/>
            <person name="Russo S."/>
            <person name="Salzberg S.L."/>
            <person name="Sanchez-Gracia A."/>
            <person name="Saranga D.J."/>
            <person name="Sato H."/>
            <person name="Schaeffer S.W."/>
            <person name="Schatz M.C."/>
            <person name="Schlenke T."/>
            <person name="Schwartz R."/>
            <person name="Segarra C."/>
            <person name="Singh R.S."/>
            <person name="Sirot L."/>
            <person name="Sirota M."/>
            <person name="Sisneros N.B."/>
            <person name="Smith C.D."/>
            <person name="Smith T.F."/>
            <person name="Spieth J."/>
            <person name="Stage D.E."/>
            <person name="Stark A."/>
            <person name="Stephan W."/>
            <person name="Strausberg R.L."/>
            <person name="Strempel S."/>
            <person name="Sturgill D."/>
            <person name="Sutton G."/>
            <person name="Sutton G.G."/>
            <person name="Tao W."/>
            <person name="Teichmann S."/>
            <person name="Tobari Y.N."/>
            <person name="Tomimura Y."/>
            <person name="Tsolas J.M."/>
            <person name="Valente V.L."/>
            <person name="Venter E."/>
            <person name="Venter J.C."/>
            <person name="Vicario S."/>
            <person name="Vieira F.G."/>
            <person name="Vilella A.J."/>
            <person name="Villasante A."/>
            <person name="Walenz B."/>
            <person name="Wang J."/>
            <person name="Wasserman M."/>
            <person name="Watts T."/>
            <person name="Wilson D."/>
            <person name="Wilson R.K."/>
            <person name="Wing R.A."/>
            <person name="Wolfner M.F."/>
            <person name="Wong A."/>
            <person name="Wong G.K."/>
            <person name="Wu C.I."/>
            <person name="Wu G."/>
            <person name="Yamamoto D."/>
            <person name="Yang H.P."/>
            <person name="Yang S.P."/>
            <person name="Yorke J.A."/>
            <person name="Yoshida K."/>
            <person name="Zdobnov E."/>
            <person name="Zhang P."/>
            <person name="Zhang Y."/>
            <person name="Zimin A.V."/>
            <person name="Baldwin J."/>
            <person name="Abdouelleil A."/>
            <person name="Abdulkadir J."/>
            <person name="Abebe A."/>
            <person name="Abera B."/>
            <person name="Abreu J."/>
            <person name="Acer S.C."/>
            <person name="Aftuck L."/>
            <person name="Alexander A."/>
            <person name="An P."/>
            <person name="Anderson E."/>
            <person name="Anderson S."/>
            <person name="Arachi H."/>
            <person name="Azer M."/>
            <person name="Bachantsang P."/>
            <person name="Barry A."/>
            <person name="Bayul T."/>
            <person name="Berlin A."/>
            <person name="Bessette D."/>
            <person name="Bloom T."/>
            <person name="Blye J."/>
            <person name="Boguslavskiy L."/>
            <person name="Bonnet C."/>
            <person name="Boukhgalter B."/>
            <person name="Bourzgui I."/>
            <person name="Brown A."/>
            <person name="Cahill P."/>
            <person name="Channer S."/>
            <person name="Cheshatsang Y."/>
            <person name="Chuda L."/>
            <person name="Citroen M."/>
            <person name="Collymore A."/>
            <person name="Cooke P."/>
            <person name="Costello M."/>
            <person name="D'Aco K."/>
            <person name="Daza R."/>
            <person name="De Haan G."/>
            <person name="DeGray S."/>
            <person name="DeMaso C."/>
            <person name="Dhargay N."/>
            <person name="Dooley K."/>
            <person name="Dooley E."/>
            <person name="Doricent M."/>
            <person name="Dorje P."/>
            <person name="Dorjee K."/>
            <person name="Dupes A."/>
            <person name="Elong R."/>
            <person name="Falk J."/>
            <person name="Farina A."/>
            <person name="Faro S."/>
            <person name="Ferguson D."/>
            <person name="Fisher S."/>
            <person name="Foley C.D."/>
            <person name="Franke A."/>
            <person name="Friedrich D."/>
            <person name="Gadbois L."/>
            <person name="Gearin G."/>
            <person name="Gearin C.R."/>
            <person name="Giannoukos G."/>
            <person name="Goode T."/>
            <person name="Graham J."/>
            <person name="Grandbois E."/>
            <person name="Grewal S."/>
            <person name="Gyaltsen K."/>
            <person name="Hafez N."/>
            <person name="Hagos B."/>
            <person name="Hall J."/>
            <person name="Henson C."/>
            <person name="Hollinger A."/>
            <person name="Honan T."/>
            <person name="Huard M.D."/>
            <person name="Hughes L."/>
            <person name="Hurhula B."/>
            <person name="Husby M.E."/>
            <person name="Kamat A."/>
            <person name="Kanga B."/>
            <person name="Kashin S."/>
            <person name="Khazanovich D."/>
            <person name="Kisner P."/>
            <person name="Lance K."/>
            <person name="Lara M."/>
            <person name="Lee W."/>
            <person name="Lennon N."/>
            <person name="Letendre F."/>
            <person name="LeVine R."/>
            <person name="Lipovsky A."/>
            <person name="Liu X."/>
            <person name="Liu J."/>
            <person name="Liu S."/>
            <person name="Lokyitsang T."/>
            <person name="Lokyitsang Y."/>
            <person name="Lubonja R."/>
            <person name="Lui A."/>
            <person name="MacDonald P."/>
            <person name="Magnisalis V."/>
            <person name="Maru K."/>
            <person name="Matthews C."/>
            <person name="McCusker W."/>
            <person name="McDonough S."/>
            <person name="Mehta T."/>
            <person name="Meldrim J."/>
            <person name="Meneus L."/>
            <person name="Mihai O."/>
            <person name="Mihalev A."/>
            <person name="Mihova T."/>
            <person name="Mittelman R."/>
            <person name="Mlenga V."/>
            <person name="Montmayeur A."/>
            <person name="Mulrain L."/>
            <person name="Navidi A."/>
            <person name="Naylor J."/>
            <person name="Negash T."/>
            <person name="Nguyen T."/>
            <person name="Nguyen N."/>
            <person name="Nicol R."/>
            <person name="Norbu C."/>
            <person name="Norbu N."/>
            <person name="Novod N."/>
            <person name="O'Neill B."/>
            <person name="Osman S."/>
            <person name="Markiewicz E."/>
            <person name="Oyono O.L."/>
            <person name="Patti C."/>
            <person name="Phunkhang P."/>
            <person name="Pierre F."/>
            <person name="Priest M."/>
            <person name="Raghuraman S."/>
            <person name="Rege F."/>
            <person name="Reyes R."/>
            <person name="Rise C."/>
            <person name="Rogov P."/>
            <person name="Ross K."/>
            <person name="Ryan E."/>
            <person name="Settipalli S."/>
            <person name="Shea T."/>
            <person name="Sherpa N."/>
            <person name="Shi L."/>
            <person name="Shih D."/>
            <person name="Sparrow T."/>
            <person name="Spaulding J."/>
            <person name="Stalker J."/>
            <person name="Stange-Thomann N."/>
            <person name="Stavropoulos S."/>
            <person name="Stone C."/>
            <person name="Strader C."/>
            <person name="Tesfaye S."/>
            <person name="Thomson T."/>
            <person name="Thoulutsang Y."/>
            <person name="Thoulutsang D."/>
            <person name="Topham K."/>
            <person name="Topping I."/>
            <person name="Tsamla T."/>
            <person name="Vassiliev H."/>
            <person name="Vo A."/>
            <person name="Wangchuk T."/>
            <person name="Wangdi T."/>
            <person name="Weiand M."/>
            <person name="Wilkinson J."/>
            <person name="Wilson A."/>
            <person name="Yadav S."/>
            <person name="Young G."/>
            <person name="Yu Q."/>
            <person name="Zembek L."/>
            <person name="Zhong D."/>
            <person name="Zimmer A."/>
            <person name="Zwirko Z."/>
            <person name="Jaffe D.B."/>
            <person name="Alvarez P."/>
            <person name="Brockman W."/>
            <person name="Butler J."/>
            <person name="Chin C."/>
            <person name="Gnerre S."/>
            <person name="Grabherr M."/>
            <person name="Kleber M."/>
            <person name="Mauceli E."/>
            <person name="MacCallum I."/>
        </authorList>
    </citation>
    <scope>NUCLEOTIDE SEQUENCE [LARGE SCALE GENOMIC DNA]</scope>
    <source>
        <strain evidence="4">Rob3c / Tucson 14021-0248.25</strain>
    </source>
</reference>
<dbReference type="KEGG" id="dse:6611440"/>
<dbReference type="GO" id="GO:0005634">
    <property type="term" value="C:nucleus"/>
    <property type="evidence" value="ECO:0007669"/>
    <property type="project" value="TreeGrafter"/>
</dbReference>
<proteinExistence type="predicted"/>
<evidence type="ECO:0000259" key="2">
    <source>
        <dbReference type="SMART" id="SM00731"/>
    </source>
</evidence>
<dbReference type="OMA" id="ANCRRHK"/>
<evidence type="ECO:0000256" key="1">
    <source>
        <dbReference type="SAM" id="MobiDB-lite"/>
    </source>
</evidence>
<feature type="domain" description="SprT-like" evidence="2">
    <location>
        <begin position="290"/>
        <end position="436"/>
    </location>
</feature>
<dbReference type="SMART" id="SM00731">
    <property type="entry name" value="SprT"/>
    <property type="match status" value="1"/>
</dbReference>
<dbReference type="HOGENOM" id="CLU_024826_1_0_1"/>
<feature type="compositionally biased region" description="Low complexity" evidence="1">
    <location>
        <begin position="45"/>
        <end position="63"/>
    </location>
</feature>
<feature type="compositionally biased region" description="Basic residues" evidence="1">
    <location>
        <begin position="19"/>
        <end position="38"/>
    </location>
</feature>
<protein>
    <submittedName>
        <fullName evidence="3">GM13858</fullName>
    </submittedName>
</protein>
<dbReference type="InterPro" id="IPR006640">
    <property type="entry name" value="SprT-like_domain"/>
</dbReference>
<dbReference type="STRING" id="7238.B4HXX6"/>
<dbReference type="PhylomeDB" id="B4HXX6"/>
<gene>
    <name evidence="3" type="primary">Dsec\GM13858</name>
    <name evidence="3" type="ORF">Dsec_GM13858</name>
</gene>
<dbReference type="PANTHER" id="PTHR23099">
    <property type="entry name" value="TRANSCRIPTIONAL REGULATOR"/>
    <property type="match status" value="1"/>
</dbReference>
<dbReference type="Pfam" id="PF10263">
    <property type="entry name" value="SprT-like"/>
    <property type="match status" value="1"/>
</dbReference>
<organism evidence="4">
    <name type="scientific">Drosophila sechellia</name>
    <name type="common">Fruit fly</name>
    <dbReference type="NCBI Taxonomy" id="7238"/>
    <lineage>
        <taxon>Eukaryota</taxon>
        <taxon>Metazoa</taxon>
        <taxon>Ecdysozoa</taxon>
        <taxon>Arthropoda</taxon>
        <taxon>Hexapoda</taxon>
        <taxon>Insecta</taxon>
        <taxon>Pterygota</taxon>
        <taxon>Neoptera</taxon>
        <taxon>Endopterygota</taxon>
        <taxon>Diptera</taxon>
        <taxon>Brachycera</taxon>
        <taxon>Muscomorpha</taxon>
        <taxon>Ephydroidea</taxon>
        <taxon>Drosophilidae</taxon>
        <taxon>Drosophila</taxon>
        <taxon>Sophophora</taxon>
    </lineage>
</organism>
<name>B4HXX6_DROSE</name>
<dbReference type="GO" id="GO:0006974">
    <property type="term" value="P:DNA damage response"/>
    <property type="evidence" value="ECO:0007669"/>
    <property type="project" value="UniProtKB-ARBA"/>
</dbReference>
<feature type="region of interest" description="Disordered" evidence="1">
    <location>
        <begin position="1"/>
        <end position="77"/>
    </location>
</feature>
<dbReference type="AlphaFoldDB" id="B4HXX6"/>